<keyword evidence="1" id="KW-0812">Transmembrane</keyword>
<sequence length="75" mass="8029">MKSHALKWGIAVVFIGILLIIQGFGSALAELVWDTNWGLLALAERAVDIPLWVNFAVGVGGLALIGASVKRERKS</sequence>
<comment type="caution">
    <text evidence="2">The sequence shown here is derived from an EMBL/GenBank/DDBJ whole genome shotgun (WGS) entry which is preliminary data.</text>
</comment>
<evidence type="ECO:0000313" key="2">
    <source>
        <dbReference type="EMBL" id="RZQ65457.1"/>
    </source>
</evidence>
<reference evidence="2 3" key="1">
    <citation type="submission" date="2019-02" db="EMBL/GenBank/DDBJ databases">
        <title>Draft genome sequence of Amycolatopsis sp. 8-3EHSu isolated from roots of Suaeda maritima.</title>
        <authorList>
            <person name="Duangmal K."/>
            <person name="Chantavorakit T."/>
        </authorList>
    </citation>
    <scope>NUCLEOTIDE SEQUENCE [LARGE SCALE GENOMIC DNA]</scope>
    <source>
        <strain evidence="2 3">8-3EHSu</strain>
    </source>
</reference>
<dbReference type="Proteomes" id="UP000292003">
    <property type="component" value="Unassembled WGS sequence"/>
</dbReference>
<name>A0A4Q7JDK3_9PSEU</name>
<evidence type="ECO:0000313" key="3">
    <source>
        <dbReference type="Proteomes" id="UP000292003"/>
    </source>
</evidence>
<dbReference type="EMBL" id="SFCC01000002">
    <property type="protein sequence ID" value="RZQ65457.1"/>
    <property type="molecule type" value="Genomic_DNA"/>
</dbReference>
<keyword evidence="1" id="KW-1133">Transmembrane helix</keyword>
<dbReference type="AlphaFoldDB" id="A0A4Q7JDK3"/>
<gene>
    <name evidence="2" type="ORF">EWH70_04495</name>
</gene>
<protein>
    <submittedName>
        <fullName evidence="2">Uncharacterized protein</fullName>
    </submittedName>
</protein>
<evidence type="ECO:0000256" key="1">
    <source>
        <dbReference type="SAM" id="Phobius"/>
    </source>
</evidence>
<keyword evidence="3" id="KW-1185">Reference proteome</keyword>
<feature type="transmembrane region" description="Helical" evidence="1">
    <location>
        <begin position="49"/>
        <end position="69"/>
    </location>
</feature>
<organism evidence="2 3">
    <name type="scientific">Amycolatopsis suaedae</name>
    <dbReference type="NCBI Taxonomy" id="2510978"/>
    <lineage>
        <taxon>Bacteria</taxon>
        <taxon>Bacillati</taxon>
        <taxon>Actinomycetota</taxon>
        <taxon>Actinomycetes</taxon>
        <taxon>Pseudonocardiales</taxon>
        <taxon>Pseudonocardiaceae</taxon>
        <taxon>Amycolatopsis</taxon>
    </lineage>
</organism>
<keyword evidence="1" id="KW-0472">Membrane</keyword>
<proteinExistence type="predicted"/>
<accession>A0A4Q7JDK3</accession>